<gene>
    <name evidence="2" type="ordered locus">Celal_0209</name>
    <name evidence="3" type="ordered locus">Celal_0213</name>
    <name evidence="4" type="ordered locus">Celal_3321</name>
</gene>
<keyword evidence="5" id="KW-1185">Reference proteome</keyword>
<dbReference type="RefSeq" id="WP_013549058.1">
    <property type="nucleotide sequence ID" value="NC_014934.1"/>
</dbReference>
<evidence type="ECO:0000313" key="4">
    <source>
        <dbReference type="EMBL" id="ADV50587.1"/>
    </source>
</evidence>
<dbReference type="KEGG" id="cao:Celal_0209"/>
<organism evidence="4 5">
    <name type="scientific">Cellulophaga algicola (strain DSM 14237 / IC166 / ACAM 630)</name>
    <dbReference type="NCBI Taxonomy" id="688270"/>
    <lineage>
        <taxon>Bacteria</taxon>
        <taxon>Pseudomonadati</taxon>
        <taxon>Bacteroidota</taxon>
        <taxon>Flavobacteriia</taxon>
        <taxon>Flavobacteriales</taxon>
        <taxon>Flavobacteriaceae</taxon>
        <taxon>Cellulophaga</taxon>
    </lineage>
</organism>
<dbReference type="AlphaFoldDB" id="E6X628"/>
<evidence type="ECO:0008006" key="6">
    <source>
        <dbReference type="Google" id="ProtNLM"/>
    </source>
</evidence>
<dbReference type="KEGG" id="cao:Celal_0213"/>
<accession>E6X628</accession>
<dbReference type="KEGG" id="cao:Celal_3321"/>
<keyword evidence="1" id="KW-0812">Transmembrane</keyword>
<dbReference type="EMBL" id="CP002453">
    <property type="protein sequence ID" value="ADV47563.1"/>
    <property type="molecule type" value="Genomic_DNA"/>
</dbReference>
<dbReference type="EMBL" id="CP002453">
    <property type="protein sequence ID" value="ADV47559.1"/>
    <property type="molecule type" value="Genomic_DNA"/>
</dbReference>
<evidence type="ECO:0000256" key="1">
    <source>
        <dbReference type="SAM" id="Phobius"/>
    </source>
</evidence>
<evidence type="ECO:0000313" key="3">
    <source>
        <dbReference type="EMBL" id="ADV47563.1"/>
    </source>
</evidence>
<reference evidence="4 5" key="1">
    <citation type="journal article" date="2010" name="Stand. Genomic Sci.">
        <title>Complete genome sequence of Cellulophaga algicola type strain (IC166).</title>
        <authorList>
            <person name="Abt B."/>
            <person name="Lu M."/>
            <person name="Misra M."/>
            <person name="Han C."/>
            <person name="Nolan M."/>
            <person name="Lucas S."/>
            <person name="Hammon N."/>
            <person name="Deshpande S."/>
            <person name="Cheng J.F."/>
            <person name="Tapia R."/>
            <person name="Goodwin L."/>
            <person name="Pitluck S."/>
            <person name="Liolios K."/>
            <person name="Pagani I."/>
            <person name="Ivanova N."/>
            <person name="Mavromatis K."/>
            <person name="Ovchinikova G."/>
            <person name="Pati A."/>
            <person name="Chen A."/>
            <person name="Palaniappan K."/>
            <person name="Land M."/>
            <person name="Hauser L."/>
            <person name="Chang Y.J."/>
            <person name="Jeffries C.D."/>
            <person name="Detter J.C."/>
            <person name="Brambilla E."/>
            <person name="Rohde M."/>
            <person name="Tindall B.J."/>
            <person name="Goker M."/>
            <person name="Woyke T."/>
            <person name="Bristow J."/>
            <person name="Eisen J.A."/>
            <person name="Markowitz V."/>
            <person name="Hugenholtz P."/>
            <person name="Kyrpides N.C."/>
            <person name="Klenk H.P."/>
            <person name="Lapidus A."/>
        </authorList>
    </citation>
    <scope>NUCLEOTIDE SEQUENCE [LARGE SCALE GENOMIC DNA]</scope>
    <source>
        <strain evidence="4">DSM 14237</strain>
        <strain evidence="5">DSM 14237 / IC166 / ACAM 630</strain>
    </source>
</reference>
<evidence type="ECO:0000313" key="2">
    <source>
        <dbReference type="EMBL" id="ADV47559.1"/>
    </source>
</evidence>
<dbReference type="Proteomes" id="UP000008634">
    <property type="component" value="Chromosome"/>
</dbReference>
<keyword evidence="1" id="KW-0472">Membrane</keyword>
<name>E6X628_CELAD</name>
<proteinExistence type="predicted"/>
<protein>
    <recommendedName>
        <fullName evidence="6">FUSC family protein</fullName>
    </recommendedName>
</protein>
<dbReference type="HOGENOM" id="CLU_2463427_0_0_10"/>
<dbReference type="EMBL" id="CP002453">
    <property type="protein sequence ID" value="ADV50587.1"/>
    <property type="molecule type" value="Genomic_DNA"/>
</dbReference>
<dbReference type="eggNOG" id="ENOG5033102">
    <property type="taxonomic scope" value="Bacteria"/>
</dbReference>
<feature type="transmembrane region" description="Helical" evidence="1">
    <location>
        <begin position="52"/>
        <end position="69"/>
    </location>
</feature>
<evidence type="ECO:0000313" key="5">
    <source>
        <dbReference type="Proteomes" id="UP000008634"/>
    </source>
</evidence>
<feature type="transmembrane region" description="Helical" evidence="1">
    <location>
        <begin position="26"/>
        <end position="46"/>
    </location>
</feature>
<keyword evidence="1" id="KW-1133">Transmembrane helix</keyword>
<sequence length="88" mass="9948">MKVTNLTGLTDEELLVEKKKLKKSKIINAFVIGFLVSIVIAGIVSSIIGKNYVVLIPLLFPIYFIYKIVSNSKKNNELEILLKKRNLN</sequence>